<dbReference type="InterPro" id="IPR003347">
    <property type="entry name" value="JmjC_dom"/>
</dbReference>
<keyword evidence="2 4" id="KW-0863">Zinc-finger</keyword>
<dbReference type="GO" id="GO:0010468">
    <property type="term" value="P:regulation of gene expression"/>
    <property type="evidence" value="ECO:0007669"/>
    <property type="project" value="TreeGrafter"/>
</dbReference>
<evidence type="ECO:0000256" key="4">
    <source>
        <dbReference type="PROSITE-ProRule" id="PRU00322"/>
    </source>
</evidence>
<dbReference type="SUPFAM" id="SSF51197">
    <property type="entry name" value="Clavaminate synthase-like"/>
    <property type="match status" value="1"/>
</dbReference>
<evidence type="ECO:0000313" key="9">
    <source>
        <dbReference type="EMBL" id="KOO53282.1"/>
    </source>
</evidence>
<dbReference type="GO" id="GO:0000785">
    <property type="term" value="C:chromatin"/>
    <property type="evidence" value="ECO:0007669"/>
    <property type="project" value="TreeGrafter"/>
</dbReference>
<evidence type="ECO:0000259" key="7">
    <source>
        <dbReference type="PROSITE" id="PS51183"/>
    </source>
</evidence>
<evidence type="ECO:0000256" key="3">
    <source>
        <dbReference type="ARBA" id="ARBA00022833"/>
    </source>
</evidence>
<evidence type="ECO:0000313" key="10">
    <source>
        <dbReference type="Proteomes" id="UP000037460"/>
    </source>
</evidence>
<name>A0A0M0LQV5_9EUKA</name>
<protein>
    <submittedName>
        <fullName evidence="9">Jarid1a protein</fullName>
    </submittedName>
</protein>
<keyword evidence="10" id="KW-1185">Reference proteome</keyword>
<dbReference type="Pfam" id="PF02375">
    <property type="entry name" value="JmjN"/>
    <property type="match status" value="1"/>
</dbReference>
<evidence type="ECO:0000256" key="5">
    <source>
        <dbReference type="SAM" id="MobiDB-lite"/>
    </source>
</evidence>
<keyword evidence="1" id="KW-0479">Metal-binding</keyword>
<reference evidence="10" key="1">
    <citation type="journal article" date="2015" name="PLoS Genet.">
        <title>Genome Sequence and Transcriptome Analyses of Chrysochromulina tobin: Metabolic Tools for Enhanced Algal Fitness in the Prominent Order Prymnesiales (Haptophyceae).</title>
        <authorList>
            <person name="Hovde B.T."/>
            <person name="Deodato C.R."/>
            <person name="Hunsperger H.M."/>
            <person name="Ryken S.A."/>
            <person name="Yost W."/>
            <person name="Jha R.K."/>
            <person name="Patterson J."/>
            <person name="Monnat R.J. Jr."/>
            <person name="Barlow S.B."/>
            <person name="Starkenburg S.R."/>
            <person name="Cattolico R.A."/>
        </authorList>
    </citation>
    <scope>NUCLEOTIDE SEQUENCE</scope>
    <source>
        <strain evidence="10">CCMP291</strain>
    </source>
</reference>
<dbReference type="SMART" id="SM00558">
    <property type="entry name" value="JmjC"/>
    <property type="match status" value="1"/>
</dbReference>
<dbReference type="InterPro" id="IPR048615">
    <property type="entry name" value="KDM5_C-hel"/>
</dbReference>
<dbReference type="AlphaFoldDB" id="A0A0M0LQV5"/>
<dbReference type="PANTHER" id="PTHR10694">
    <property type="entry name" value="LYSINE-SPECIFIC DEMETHYLASE"/>
    <property type="match status" value="1"/>
</dbReference>
<dbReference type="GO" id="GO:0005634">
    <property type="term" value="C:nucleus"/>
    <property type="evidence" value="ECO:0007669"/>
    <property type="project" value="TreeGrafter"/>
</dbReference>
<dbReference type="Pfam" id="PF02373">
    <property type="entry name" value="JmjC"/>
    <property type="match status" value="1"/>
</dbReference>
<organism evidence="9 10">
    <name type="scientific">Chrysochromulina tobinii</name>
    <dbReference type="NCBI Taxonomy" id="1460289"/>
    <lineage>
        <taxon>Eukaryota</taxon>
        <taxon>Haptista</taxon>
        <taxon>Haptophyta</taxon>
        <taxon>Prymnesiophyceae</taxon>
        <taxon>Prymnesiales</taxon>
        <taxon>Chrysochromulinaceae</taxon>
        <taxon>Chrysochromulina</taxon>
    </lineage>
</organism>
<evidence type="ECO:0000256" key="2">
    <source>
        <dbReference type="ARBA" id="ARBA00022771"/>
    </source>
</evidence>
<dbReference type="GO" id="GO:0008270">
    <property type="term" value="F:zinc ion binding"/>
    <property type="evidence" value="ECO:0007669"/>
    <property type="project" value="UniProtKB-KW"/>
</dbReference>
<evidence type="ECO:0000259" key="6">
    <source>
        <dbReference type="PROSITE" id="PS50199"/>
    </source>
</evidence>
<accession>A0A0M0LQV5</accession>
<evidence type="ECO:0000256" key="1">
    <source>
        <dbReference type="ARBA" id="ARBA00022723"/>
    </source>
</evidence>
<feature type="domain" description="RanBP2-type" evidence="6">
    <location>
        <begin position="1"/>
        <end position="27"/>
    </location>
</feature>
<proteinExistence type="predicted"/>
<feature type="domain" description="JmjN" evidence="7">
    <location>
        <begin position="216"/>
        <end position="257"/>
    </location>
</feature>
<dbReference type="OrthoDB" id="1678912at2759"/>
<dbReference type="Pfam" id="PF21323">
    <property type="entry name" value="KDM5_C-hel"/>
    <property type="match status" value="1"/>
</dbReference>
<dbReference type="SMART" id="SM00545">
    <property type="entry name" value="JmjN"/>
    <property type="match status" value="1"/>
</dbReference>
<evidence type="ECO:0000259" key="8">
    <source>
        <dbReference type="PROSITE" id="PS51184"/>
    </source>
</evidence>
<dbReference type="PROSITE" id="PS51184">
    <property type="entry name" value="JMJC"/>
    <property type="match status" value="1"/>
</dbReference>
<dbReference type="EMBL" id="JWZX01000300">
    <property type="protein sequence ID" value="KOO53282.1"/>
    <property type="molecule type" value="Genomic_DNA"/>
</dbReference>
<comment type="caution">
    <text evidence="9">The sequence shown here is derived from an EMBL/GenBank/DDBJ whole genome shotgun (WGS) entry which is preliminary data.</text>
</comment>
<dbReference type="GO" id="GO:0032452">
    <property type="term" value="F:histone demethylase activity"/>
    <property type="evidence" value="ECO:0007669"/>
    <property type="project" value="TreeGrafter"/>
</dbReference>
<dbReference type="PROSITE" id="PS51183">
    <property type="entry name" value="JMJN"/>
    <property type="match status" value="1"/>
</dbReference>
<keyword evidence="3" id="KW-0862">Zinc</keyword>
<feature type="domain" description="JmjC" evidence="8">
    <location>
        <begin position="411"/>
        <end position="576"/>
    </location>
</feature>
<dbReference type="InterPro" id="IPR003349">
    <property type="entry name" value="JmjN"/>
</dbReference>
<dbReference type="Proteomes" id="UP000037460">
    <property type="component" value="Unassembled WGS sequence"/>
</dbReference>
<sequence length="746" mass="82553">MWACQVCTLEQSDRRQTCAACLSVRPDAISTEYLEHLSSMSGFRNYKDLAKKFSSKKIRGRVDAMSNKPCPLHDQGRKRPCMQANNPLDICVHFQPNRSRSTSALHAPPVPLHDDGMEGTDELACGARGSDMAPDRVLADTGTGATEAASVASTHRDVLVGESAEQRPMRTHKPAKRMGIDDVEAAMSQAERQHLRLALRNSQLIDRMNDVELPEAPTFYPTVAQFQDPIGYIAHVRREAQAFGACKIVPPDGWREKAFELPDSMAFEPRLMPLHKLQQGCSFQMAPSTTLAAFRAQAEEMKAAFCERHRVGPYTENVHTDPNDTLAAADADTAVHEERAVKRRRQQAAKEAAVADVVPPGGPKSVSAAQRQEEKELERLFWRLVRTESEHLIVPYGADLDTSTHSSGFDGLDGGAWNLKNLARAKGSLLDETVDVPGVSSPWLYVGGLFGAFCWHTEDLWMFSCSHLHAGATKTWYVVPAVAASKFEKATRALLPSVFQDAPDLLYQLVAMVAPADLEAQGVPVYTLQQRAGEFIVTFPRAYHAGFSHGFNVAEAVNFASADWLPFGRNAMQCYVRHRRTPVFSVERLLWRLALATTPPISLSTADWVLPELTAVVEEELRSRETLPTGCRHLLLLGHSPVDTAVLAHLAAACNIDQRRQEKVTARIAKEAWREHGKDPRKQPLHRLHWAPPPKEHCDEFCSLGRATNGFQTFEEDALTCLECGRDLFLSGVTALEPPPKSSAAR</sequence>
<dbReference type="InterPro" id="IPR001876">
    <property type="entry name" value="Znf_RanBP2"/>
</dbReference>
<dbReference type="Gene3D" id="2.60.120.650">
    <property type="entry name" value="Cupin"/>
    <property type="match status" value="1"/>
</dbReference>
<dbReference type="PROSITE" id="PS50199">
    <property type="entry name" value="ZF_RANBP2_2"/>
    <property type="match status" value="1"/>
</dbReference>
<gene>
    <name evidence="9" type="ORF">Ctob_015750</name>
</gene>
<feature type="region of interest" description="Disordered" evidence="5">
    <location>
        <begin position="351"/>
        <end position="370"/>
    </location>
</feature>